<dbReference type="SUPFAM" id="SSF50249">
    <property type="entry name" value="Nucleic acid-binding proteins"/>
    <property type="match status" value="1"/>
</dbReference>
<dbReference type="GO" id="GO:0008270">
    <property type="term" value="F:zinc ion binding"/>
    <property type="evidence" value="ECO:0007669"/>
    <property type="project" value="UniProtKB-UniRule"/>
</dbReference>
<dbReference type="Gene3D" id="2.40.50.100">
    <property type="match status" value="1"/>
</dbReference>
<feature type="binding site" evidence="2">
    <location>
        <position position="197"/>
    </location>
    <ligand>
        <name>Zn(2+)</name>
        <dbReference type="ChEBI" id="CHEBI:29105"/>
    </ligand>
</feature>
<feature type="binding site" evidence="2">
    <location>
        <position position="194"/>
    </location>
    <ligand>
        <name>Zn(2+)</name>
        <dbReference type="ChEBI" id="CHEBI:29105"/>
    </ligand>
</feature>
<comment type="subunit">
    <text evidence="2">Component of the archaeal exosome complex. Forms a trimer of Rrp4 and/or Csl4 subunits. The trimer associates with an hexameric ring-like arrangement composed of 3 Rrp41-Rrp42 heterodimers. Interacts with DnaG.</text>
</comment>
<keyword evidence="6" id="KW-1185">Reference proteome</keyword>
<comment type="similarity">
    <text evidence="2">Belongs to the CSL4 family.</text>
</comment>
<dbReference type="HOGENOM" id="CLU_067135_1_0_2"/>
<feature type="region of interest" description="Disordered" evidence="3">
    <location>
        <begin position="1"/>
        <end position="36"/>
    </location>
</feature>
<dbReference type="HAMAP" id="MF_00975">
    <property type="entry name" value="Exosome_Csl4"/>
    <property type="match status" value="1"/>
</dbReference>
<dbReference type="GO" id="GO:0000178">
    <property type="term" value="C:exosome (RNase complex)"/>
    <property type="evidence" value="ECO:0007669"/>
    <property type="project" value="UniProtKB-KW"/>
</dbReference>
<dbReference type="InterPro" id="IPR025721">
    <property type="entry name" value="Exosome_cplx_N_dom"/>
</dbReference>
<sequence>MRTIDQDTPEKSKKDTDKKKPDISHEDDEGSRTVLPGDHIGITEEFASGEGTYSLAGDIYANRTGKVHVNKKDRKISVVPITSVPPVINKGDIVIGEIVNVRDSVAIVSISSIKGSSEREFMSDDNFVIHISDVKDSYVKDLSREFSLGDVVKAKVIDTEKMRLTTSDDSLGVMTSRCSKCHGILRMEDKNLKCPSCGRIEHRKLSKDYGTGVV</sequence>
<dbReference type="Pfam" id="PF14382">
    <property type="entry name" value="ECR1_N"/>
    <property type="match status" value="1"/>
</dbReference>
<accession>F7XQS4</accession>
<dbReference type="STRING" id="679901.Mzhil_1844"/>
<feature type="binding site" evidence="2">
    <location>
        <position position="181"/>
    </location>
    <ligand>
        <name>Zn(2+)</name>
        <dbReference type="ChEBI" id="CHEBI:29105"/>
    </ligand>
</feature>
<evidence type="ECO:0000259" key="4">
    <source>
        <dbReference type="PROSITE" id="PS50126"/>
    </source>
</evidence>
<dbReference type="SUPFAM" id="SSF110324">
    <property type="entry name" value="Ribosomal L27 protein-like"/>
    <property type="match status" value="1"/>
</dbReference>
<keyword evidence="1 2" id="KW-0271">Exosome</keyword>
<comment type="subcellular location">
    <subcellularLocation>
        <location evidence="2">Cytoplasm</location>
    </subcellularLocation>
</comment>
<dbReference type="OrthoDB" id="6768at2157"/>
<dbReference type="GO" id="GO:0003676">
    <property type="term" value="F:nucleic acid binding"/>
    <property type="evidence" value="ECO:0007669"/>
    <property type="project" value="InterPro"/>
</dbReference>
<feature type="domain" description="S1 motif" evidence="4">
    <location>
        <begin position="91"/>
        <end position="169"/>
    </location>
</feature>
<dbReference type="Proteomes" id="UP000006622">
    <property type="component" value="Chromosome"/>
</dbReference>
<dbReference type="InterPro" id="IPR030850">
    <property type="entry name" value="Exosome_Csl4_arc"/>
</dbReference>
<comment type="function">
    <text evidence="2">Non-catalytic component of the exosome, which is a complex involved in RNA degradation. Increases the RNA binding and the efficiency of RNA degradation. Helpful for the interaction of the exosome with A-poor RNAs.</text>
</comment>
<keyword evidence="2" id="KW-0862">Zinc</keyword>
<dbReference type="AlphaFoldDB" id="F7XQS4"/>
<dbReference type="PANTHER" id="PTHR12686">
    <property type="entry name" value="3'-5' EXORIBONUCLEASE CSL4-RELATED"/>
    <property type="match status" value="1"/>
</dbReference>
<evidence type="ECO:0000256" key="3">
    <source>
        <dbReference type="SAM" id="MobiDB-lite"/>
    </source>
</evidence>
<keyword evidence="2" id="KW-0963">Cytoplasm</keyword>
<dbReference type="GO" id="GO:0006401">
    <property type="term" value="P:RNA catabolic process"/>
    <property type="evidence" value="ECO:0007669"/>
    <property type="project" value="UniProtKB-UniRule"/>
</dbReference>
<feature type="compositionally biased region" description="Basic and acidic residues" evidence="3">
    <location>
        <begin position="1"/>
        <end position="24"/>
    </location>
</feature>
<name>F7XQS4_METZD</name>
<dbReference type="InterPro" id="IPR039771">
    <property type="entry name" value="Csl4"/>
</dbReference>
<dbReference type="EMBL" id="CP002101">
    <property type="protein sequence ID" value="AEH61679.1"/>
    <property type="molecule type" value="Genomic_DNA"/>
</dbReference>
<keyword evidence="2" id="KW-0479">Metal-binding</keyword>
<gene>
    <name evidence="2" type="primary">csl4</name>
    <name evidence="5" type="ordered locus">Mzhil_1844</name>
</gene>
<evidence type="ECO:0000313" key="6">
    <source>
        <dbReference type="Proteomes" id="UP000006622"/>
    </source>
</evidence>
<organism evidence="5 6">
    <name type="scientific">Methanosalsum zhilinae (strain DSM 4017 / NBRC 107636 / OCM 62 / WeN5)</name>
    <name type="common">Methanohalophilus zhilinae</name>
    <dbReference type="NCBI Taxonomy" id="679901"/>
    <lineage>
        <taxon>Archaea</taxon>
        <taxon>Methanobacteriati</taxon>
        <taxon>Methanobacteriota</taxon>
        <taxon>Stenosarchaea group</taxon>
        <taxon>Methanomicrobia</taxon>
        <taxon>Methanosarcinales</taxon>
        <taxon>Methanosarcinaceae</taxon>
        <taxon>Methanosalsum</taxon>
    </lineage>
</organism>
<dbReference type="InterPro" id="IPR012340">
    <property type="entry name" value="NA-bd_OB-fold"/>
</dbReference>
<protein>
    <recommendedName>
        <fullName evidence="2">Exosome complex component Csl4</fullName>
    </recommendedName>
</protein>
<dbReference type="Gene3D" id="2.40.50.140">
    <property type="entry name" value="Nucleic acid-binding proteins"/>
    <property type="match status" value="1"/>
</dbReference>
<dbReference type="SMART" id="SM00316">
    <property type="entry name" value="S1"/>
    <property type="match status" value="1"/>
</dbReference>
<feature type="binding site" evidence="2">
    <location>
        <position position="178"/>
    </location>
    <ligand>
        <name>Zn(2+)</name>
        <dbReference type="ChEBI" id="CHEBI:29105"/>
    </ligand>
</feature>
<evidence type="ECO:0000313" key="5">
    <source>
        <dbReference type="EMBL" id="AEH61679.1"/>
    </source>
</evidence>
<dbReference type="PROSITE" id="PS50126">
    <property type="entry name" value="S1"/>
    <property type="match status" value="1"/>
</dbReference>
<dbReference type="InterPro" id="IPR003029">
    <property type="entry name" value="S1_domain"/>
</dbReference>
<evidence type="ECO:0000256" key="1">
    <source>
        <dbReference type="ARBA" id="ARBA00022835"/>
    </source>
</evidence>
<reference evidence="5 6" key="1">
    <citation type="submission" date="2010-07" db="EMBL/GenBank/DDBJ databases">
        <title>The complete genome of Methanosalsum zhilinae DSM 4017.</title>
        <authorList>
            <consortium name="US DOE Joint Genome Institute (JGI-PGF)"/>
            <person name="Lucas S."/>
            <person name="Copeland A."/>
            <person name="Lapidus A."/>
            <person name="Glavina del Rio T."/>
            <person name="Dalin E."/>
            <person name="Tice H."/>
            <person name="Bruce D."/>
            <person name="Goodwin L."/>
            <person name="Pitluck S."/>
            <person name="Kyrpides N."/>
            <person name="Mavromatis K."/>
            <person name="Ovchinnikova G."/>
            <person name="Daligault H."/>
            <person name="Detter J.C."/>
            <person name="Han C."/>
            <person name="Tapia R."/>
            <person name="Larimer F."/>
            <person name="Land M."/>
            <person name="Hauser L."/>
            <person name="Markowitz V."/>
            <person name="Cheng J.-F."/>
            <person name="Hugenholtz P."/>
            <person name="Woyke T."/>
            <person name="Wu D."/>
            <person name="Spring S."/>
            <person name="Schueler E."/>
            <person name="Brambilla E."/>
            <person name="Klenk H.-P."/>
            <person name="Eisen J.A."/>
        </authorList>
    </citation>
    <scope>NUCLEOTIDE SEQUENCE [LARGE SCALE GENOMIC DNA]</scope>
    <source>
        <strain evidence="6">DSM 4017 / NBRC 107636 / OCM 62 / WeN5</strain>
    </source>
</reference>
<dbReference type="KEGG" id="mzh:Mzhil_1844"/>
<dbReference type="NCBIfam" id="NF034126">
    <property type="entry name" value="PRK09521.1"/>
    <property type="match status" value="1"/>
</dbReference>
<dbReference type="GO" id="GO:0005737">
    <property type="term" value="C:cytoplasm"/>
    <property type="evidence" value="ECO:0007669"/>
    <property type="project" value="UniProtKB-SubCell"/>
</dbReference>
<dbReference type="Gene3D" id="2.20.70.10">
    <property type="match status" value="1"/>
</dbReference>
<dbReference type="GeneID" id="10823488"/>
<dbReference type="PANTHER" id="PTHR12686:SF8">
    <property type="entry name" value="EXOSOME COMPLEX COMPONENT CSL4"/>
    <property type="match status" value="1"/>
</dbReference>
<dbReference type="GO" id="GO:0006396">
    <property type="term" value="P:RNA processing"/>
    <property type="evidence" value="ECO:0007669"/>
    <property type="project" value="InterPro"/>
</dbReference>
<dbReference type="RefSeq" id="WP_013899115.1">
    <property type="nucleotide sequence ID" value="NC_015676.1"/>
</dbReference>
<proteinExistence type="inferred from homology"/>
<evidence type="ECO:0000256" key="2">
    <source>
        <dbReference type="HAMAP-Rule" id="MF_00975"/>
    </source>
</evidence>